<dbReference type="EMBL" id="CAJPIZ010001179">
    <property type="protein sequence ID" value="CAG2103013.1"/>
    <property type="molecule type" value="Genomic_DNA"/>
</dbReference>
<dbReference type="EMBL" id="OC855754">
    <property type="protein sequence ID" value="CAD7622583.1"/>
    <property type="molecule type" value="Genomic_DNA"/>
</dbReference>
<dbReference type="OrthoDB" id="2105077at2759"/>
<dbReference type="GO" id="GO:0005509">
    <property type="term" value="F:calcium ion binding"/>
    <property type="evidence" value="ECO:0007669"/>
    <property type="project" value="InterPro"/>
</dbReference>
<name>A0A7R9KIX5_9ACAR</name>
<keyword evidence="1" id="KW-1133">Transmembrane helix</keyword>
<protein>
    <submittedName>
        <fullName evidence="2">Uncharacterized protein</fullName>
    </submittedName>
</protein>
<evidence type="ECO:0000313" key="3">
    <source>
        <dbReference type="Proteomes" id="UP000759131"/>
    </source>
</evidence>
<dbReference type="AlphaFoldDB" id="A0A7R9KIX5"/>
<dbReference type="SUPFAM" id="SSF48619">
    <property type="entry name" value="Phospholipase A2, PLA2"/>
    <property type="match status" value="1"/>
</dbReference>
<gene>
    <name evidence="2" type="ORF">OSB1V03_LOCUS3046</name>
</gene>
<dbReference type="GO" id="GO:0005576">
    <property type="term" value="C:extracellular region"/>
    <property type="evidence" value="ECO:0007669"/>
    <property type="project" value="InterPro"/>
</dbReference>
<keyword evidence="1" id="KW-0472">Membrane</keyword>
<evidence type="ECO:0000313" key="2">
    <source>
        <dbReference type="EMBL" id="CAD7622583.1"/>
    </source>
</evidence>
<sequence>MISNAFMENFGQMFGNMGDNLSGFVDSLYNNVDSWADHIIQHAKDEDCEFICPHTKIAVHNTSYEHHPKGCKTFGLKIKESDLPIKEMQLCCNEHQMCYHKCGSVKNDCDDKFNECLFQKCKETQKEETLMKGCRTATKLLMMSFLTFGCKNYKDSQKNAFNDVFTSLESPLDNENHNKNIAIIGCKSSAEDIMEWTGRGGLPGDKHDGPVFNYNSAFKYTRVATDDEIHGGENYSPEDDIALEPSQRYPLINQLIHKLIVGVFYVTFIVTFPVSAFFCIQRIQSLQRCIVYRLGIRLPLKGPADGSIVEFSDMSCCLNVLNVIRSSAKLKDAQFNAQQFCRLSFANMIAGTHVEDLENKTDTILKQFEENCNMYLNDKGYTAKVEHLPKFVVINRANPLNPIVSKLMSMFGGGPDGSQTTNPMVNDLMRLQAPTSGQTELSEDQVVASLQRMAEKYRNYVFHDILISIQVLDVNSNEFFTFCHSTGKVYKVNAKPTNRIDINISADNTQQLMKFCCDNDMNSVSITTSLM</sequence>
<dbReference type="GO" id="GO:0050482">
    <property type="term" value="P:arachidonate secretion"/>
    <property type="evidence" value="ECO:0007669"/>
    <property type="project" value="InterPro"/>
</dbReference>
<dbReference type="PANTHER" id="PTHR12824:SF8">
    <property type="entry name" value="GXIVSPLA2, ISOFORM A"/>
    <property type="match status" value="1"/>
</dbReference>
<dbReference type="GO" id="GO:0004623">
    <property type="term" value="F:phospholipase A2 activity"/>
    <property type="evidence" value="ECO:0007669"/>
    <property type="project" value="InterPro"/>
</dbReference>
<dbReference type="InterPro" id="IPR010711">
    <property type="entry name" value="PLA2G12"/>
</dbReference>
<dbReference type="GO" id="GO:0016042">
    <property type="term" value="P:lipid catabolic process"/>
    <property type="evidence" value="ECO:0007669"/>
    <property type="project" value="InterPro"/>
</dbReference>
<dbReference type="Pfam" id="PF06951">
    <property type="entry name" value="PLA2G12"/>
    <property type="match status" value="1"/>
</dbReference>
<feature type="transmembrane region" description="Helical" evidence="1">
    <location>
        <begin position="259"/>
        <end position="280"/>
    </location>
</feature>
<proteinExistence type="predicted"/>
<dbReference type="InterPro" id="IPR036444">
    <property type="entry name" value="PLipase_A2_dom_sf"/>
</dbReference>
<organism evidence="2">
    <name type="scientific">Medioppia subpectinata</name>
    <dbReference type="NCBI Taxonomy" id="1979941"/>
    <lineage>
        <taxon>Eukaryota</taxon>
        <taxon>Metazoa</taxon>
        <taxon>Ecdysozoa</taxon>
        <taxon>Arthropoda</taxon>
        <taxon>Chelicerata</taxon>
        <taxon>Arachnida</taxon>
        <taxon>Acari</taxon>
        <taxon>Acariformes</taxon>
        <taxon>Sarcoptiformes</taxon>
        <taxon>Oribatida</taxon>
        <taxon>Brachypylina</taxon>
        <taxon>Oppioidea</taxon>
        <taxon>Oppiidae</taxon>
        <taxon>Medioppia</taxon>
    </lineage>
</organism>
<reference evidence="2" key="1">
    <citation type="submission" date="2020-11" db="EMBL/GenBank/DDBJ databases">
        <authorList>
            <person name="Tran Van P."/>
        </authorList>
    </citation>
    <scope>NUCLEOTIDE SEQUENCE</scope>
</reference>
<keyword evidence="3" id="KW-1185">Reference proteome</keyword>
<keyword evidence="1" id="KW-0812">Transmembrane</keyword>
<accession>A0A7R9KIX5</accession>
<dbReference type="GO" id="GO:0006644">
    <property type="term" value="P:phospholipid metabolic process"/>
    <property type="evidence" value="ECO:0007669"/>
    <property type="project" value="InterPro"/>
</dbReference>
<evidence type="ECO:0000256" key="1">
    <source>
        <dbReference type="SAM" id="Phobius"/>
    </source>
</evidence>
<dbReference type="PANTHER" id="PTHR12824">
    <property type="entry name" value="GROUP XII SECRETORY PHOSPHOLIPASE A2 FAMILY MEMBER"/>
    <property type="match status" value="1"/>
</dbReference>
<dbReference type="Proteomes" id="UP000759131">
    <property type="component" value="Unassembled WGS sequence"/>
</dbReference>